<dbReference type="GO" id="GO:0046279">
    <property type="term" value="P:3,4-dihydroxybenzoate biosynthetic process"/>
    <property type="evidence" value="ECO:0007669"/>
    <property type="project" value="TreeGrafter"/>
</dbReference>
<dbReference type="EMBL" id="JAAVXB010000009">
    <property type="protein sequence ID" value="NKF23762.1"/>
    <property type="molecule type" value="Genomic_DNA"/>
</dbReference>
<evidence type="ECO:0000256" key="4">
    <source>
        <dbReference type="HAMAP-Rule" id="MF_00214"/>
    </source>
</evidence>
<feature type="binding site" evidence="4">
    <location>
        <position position="119"/>
    </location>
    <ligand>
        <name>3-dehydroquinate</name>
        <dbReference type="ChEBI" id="CHEBI:32364"/>
    </ligand>
</feature>
<keyword evidence="3 4" id="KW-0704">Schiff base</keyword>
<comment type="catalytic activity">
    <reaction evidence="1 4">
        <text>3-dehydroquinate = 3-dehydroshikimate + H2O</text>
        <dbReference type="Rhea" id="RHEA:21096"/>
        <dbReference type="ChEBI" id="CHEBI:15377"/>
        <dbReference type="ChEBI" id="CHEBI:16630"/>
        <dbReference type="ChEBI" id="CHEBI:32364"/>
        <dbReference type="EC" id="4.2.1.10"/>
    </reaction>
</comment>
<evidence type="ECO:0000256" key="1">
    <source>
        <dbReference type="ARBA" id="ARBA00001864"/>
    </source>
</evidence>
<dbReference type="InterPro" id="IPR018508">
    <property type="entry name" value="3-dehydroquinate_DH_AS"/>
</dbReference>
<dbReference type="InterPro" id="IPR050146">
    <property type="entry name" value="Type-I_3-dehydroquinase"/>
</dbReference>
<dbReference type="PROSITE" id="PS01028">
    <property type="entry name" value="DEHYDROQUINASE_I"/>
    <property type="match status" value="1"/>
</dbReference>
<feature type="active site" description="Proton donor/acceptor" evidence="4">
    <location>
        <position position="180"/>
    </location>
</feature>
<organism evidence="6 7">
    <name type="scientific">Solimonas marina</name>
    <dbReference type="NCBI Taxonomy" id="2714601"/>
    <lineage>
        <taxon>Bacteria</taxon>
        <taxon>Pseudomonadati</taxon>
        <taxon>Pseudomonadota</taxon>
        <taxon>Gammaproteobacteria</taxon>
        <taxon>Nevskiales</taxon>
        <taxon>Nevskiaceae</taxon>
        <taxon>Solimonas</taxon>
    </lineage>
</organism>
<dbReference type="AlphaFoldDB" id="A0A969WAT1"/>
<proteinExistence type="inferred from homology"/>
<dbReference type="NCBIfam" id="TIGR01093">
    <property type="entry name" value="aroD"/>
    <property type="match status" value="1"/>
</dbReference>
<keyword evidence="5" id="KW-0732">Signal</keyword>
<keyword evidence="4" id="KW-0028">Amino-acid biosynthesis</keyword>
<comment type="pathway">
    <text evidence="4">Metabolic intermediate biosynthesis; chorismate biosynthesis; chorismate from D-erythrose 4-phosphate and phosphoenolpyruvate: step 3/7.</text>
</comment>
<feature type="binding site" evidence="4">
    <location>
        <position position="269"/>
    </location>
    <ligand>
        <name>3-dehydroquinate</name>
        <dbReference type="ChEBI" id="CHEBI:32364"/>
    </ligand>
</feature>
<dbReference type="HAMAP" id="MF_00214">
    <property type="entry name" value="AroD"/>
    <property type="match status" value="1"/>
</dbReference>
<dbReference type="Gene3D" id="3.20.20.70">
    <property type="entry name" value="Aldolase class I"/>
    <property type="match status" value="1"/>
</dbReference>
<feature type="active site" description="Schiff-base intermediate with substrate" evidence="4">
    <location>
        <position position="207"/>
    </location>
</feature>
<name>A0A969WAT1_9GAMM</name>
<feature type="binding site" evidence="4">
    <location>
        <position position="273"/>
    </location>
    <ligand>
        <name>3-dehydroquinate</name>
        <dbReference type="ChEBI" id="CHEBI:32364"/>
    </ligand>
</feature>
<evidence type="ECO:0000313" key="7">
    <source>
        <dbReference type="Proteomes" id="UP000653472"/>
    </source>
</evidence>
<comment type="function">
    <text evidence="4">Involved in the third step of the chorismate pathway, which leads to the biosynthesis of aromatic amino acids. Catalyzes the cis-dehydration of 3-dehydroquinate (DHQ) and introduces the first double bond of the aromatic ring to yield 3-dehydroshikimate.</text>
</comment>
<dbReference type="GO" id="GO:0008652">
    <property type="term" value="P:amino acid biosynthetic process"/>
    <property type="evidence" value="ECO:0007669"/>
    <property type="project" value="UniProtKB-KW"/>
</dbReference>
<dbReference type="Proteomes" id="UP000653472">
    <property type="component" value="Unassembled WGS sequence"/>
</dbReference>
<dbReference type="GO" id="GO:0009423">
    <property type="term" value="P:chorismate biosynthetic process"/>
    <property type="evidence" value="ECO:0007669"/>
    <property type="project" value="UniProtKB-UniRule"/>
</dbReference>
<evidence type="ECO:0000256" key="2">
    <source>
        <dbReference type="ARBA" id="ARBA00023239"/>
    </source>
</evidence>
<feature type="signal peptide" evidence="5">
    <location>
        <begin position="1"/>
        <end position="24"/>
    </location>
</feature>
<dbReference type="PANTHER" id="PTHR43699">
    <property type="entry name" value="3-DEHYDROQUINATE DEHYDRATASE"/>
    <property type="match status" value="1"/>
</dbReference>
<dbReference type="GO" id="GO:0003855">
    <property type="term" value="F:3-dehydroquinate dehydratase activity"/>
    <property type="evidence" value="ECO:0007669"/>
    <property type="project" value="UniProtKB-UniRule"/>
</dbReference>
<dbReference type="InterPro" id="IPR013785">
    <property type="entry name" value="Aldolase_TIM"/>
</dbReference>
<comment type="similarity">
    <text evidence="4">Belongs to the type-I 3-dehydroquinase family.</text>
</comment>
<feature type="chain" id="PRO_5036733045" description="3-dehydroquinate dehydratase" evidence="5">
    <location>
        <begin position="25"/>
        <end position="293"/>
    </location>
</feature>
<dbReference type="CDD" id="cd00502">
    <property type="entry name" value="DHQase_I"/>
    <property type="match status" value="1"/>
</dbReference>
<keyword evidence="7" id="KW-1185">Reference proteome</keyword>
<dbReference type="InterPro" id="IPR001381">
    <property type="entry name" value="DHquinase_I"/>
</dbReference>
<dbReference type="FunFam" id="3.20.20.70:FF:000047">
    <property type="entry name" value="3-dehydroquinate dehydratase"/>
    <property type="match status" value="1"/>
</dbReference>
<dbReference type="EC" id="4.2.1.10" evidence="4"/>
<gene>
    <name evidence="4" type="primary">aroD</name>
    <name evidence="6" type="ORF">G7Y82_15700</name>
</gene>
<feature type="binding site" evidence="4">
    <location>
        <begin position="83"/>
        <end position="85"/>
    </location>
    <ligand>
        <name>3-dehydroquinate</name>
        <dbReference type="ChEBI" id="CHEBI:32364"/>
    </ligand>
</feature>
<accession>A0A969WAT1</accession>
<comment type="subunit">
    <text evidence="4">Homodimer.</text>
</comment>
<protein>
    <recommendedName>
        <fullName evidence="4">3-dehydroquinate dehydratase</fullName>
        <shortName evidence="4">3-dehydroquinase</shortName>
        <ecNumber evidence="4">4.2.1.10</ecNumber>
    </recommendedName>
    <alternativeName>
        <fullName evidence="4">Type I DHQase</fullName>
    </alternativeName>
    <alternativeName>
        <fullName evidence="4">Type I dehydroquinase</fullName>
        <shortName evidence="4">DHQ1</shortName>
    </alternativeName>
</protein>
<dbReference type="PANTHER" id="PTHR43699:SF1">
    <property type="entry name" value="3-DEHYDROQUINATE DEHYDRATASE"/>
    <property type="match status" value="1"/>
</dbReference>
<keyword evidence="2 4" id="KW-0456">Lyase</keyword>
<sequence length="293" mass="31047">MNRRELLMASTGLLATNLLSVAQAADADGVESVKPTMRPIKVKDVVIGEGRVKAIVPITGATAEQALAQAKVIGASRDTDVVEFRVDFLDIGLDAERLAALGPKIAAELGGKPMIVTFRTKAEGGKKAISDADYEALYTRLLQAGFADLIDVEMYRDTSVVRRLVAAAHAAGAYVVMSNHDFGGTPPAAELLARLRRQQALGADVLKLAMMPRNPGDVLELLRATWEMSARYAERPMMTMSMGGTGVVSRLAGEIFGSAMCFGMIGHASAPGQVEIDRLVGVLDLIHGSLEGA</sequence>
<evidence type="ECO:0000313" key="6">
    <source>
        <dbReference type="EMBL" id="NKF23762.1"/>
    </source>
</evidence>
<dbReference type="Pfam" id="PF01487">
    <property type="entry name" value="DHquinase_I"/>
    <property type="match status" value="1"/>
</dbReference>
<comment type="caution">
    <text evidence="6">The sequence shown here is derived from an EMBL/GenBank/DDBJ whole genome shotgun (WGS) entry which is preliminary data.</text>
</comment>
<evidence type="ECO:0000256" key="3">
    <source>
        <dbReference type="ARBA" id="ARBA00023270"/>
    </source>
</evidence>
<dbReference type="RefSeq" id="WP_168149078.1">
    <property type="nucleotide sequence ID" value="NZ_JAAVXB010000009.1"/>
</dbReference>
<comment type="caution">
    <text evidence="4">Lacks conserved residue(s) required for the propagation of feature annotation.</text>
</comment>
<reference evidence="6" key="1">
    <citation type="submission" date="2020-03" db="EMBL/GenBank/DDBJ databases">
        <title>Solimonas marina sp. nov., isolated from deep seawater of the Pacific Ocean.</title>
        <authorList>
            <person name="Liu X."/>
            <person name="Lai Q."/>
            <person name="Sun F."/>
            <person name="Gai Y."/>
            <person name="Li G."/>
            <person name="Shao Z."/>
        </authorList>
    </citation>
    <scope>NUCLEOTIDE SEQUENCE</scope>
    <source>
        <strain evidence="6">C16B3</strain>
    </source>
</reference>
<dbReference type="GO" id="GO:0009073">
    <property type="term" value="P:aromatic amino acid family biosynthetic process"/>
    <property type="evidence" value="ECO:0007669"/>
    <property type="project" value="UniProtKB-KW"/>
</dbReference>
<dbReference type="SUPFAM" id="SSF51569">
    <property type="entry name" value="Aldolase"/>
    <property type="match status" value="1"/>
</dbReference>
<evidence type="ECO:0000256" key="5">
    <source>
        <dbReference type="SAM" id="SignalP"/>
    </source>
</evidence>
<keyword evidence="4" id="KW-0057">Aromatic amino acid biosynthesis</keyword>
<feature type="binding site" evidence="4">
    <location>
        <position position="250"/>
    </location>
    <ligand>
        <name>3-dehydroquinate</name>
        <dbReference type="ChEBI" id="CHEBI:32364"/>
    </ligand>
</feature>